<accession>A0A8S2CQY3</accession>
<sequence length="781" mass="86461">MDEHGKNMYVLGHEERYLIFEAGLLTPSQEMLGIKKVIPDVNWLIENASRIDGVLLSQANQNTLGCLPYMVERGIRLPIFASSTVRLAALTILRDHGATMEIKVVEPNHPFTLGAFTITPFRTVSAFPLTLGYHVAIGEMTMLYLKDYMLSNDRNAAFHADPRELISLIATKPIDFLAIGANFAENPGFTAPHHRMMSFLDHSFRDLFLDLVKLNVVTSEGLIIIDRSQAESSADAIILITGHQDTVYHYVSRIATGYEEWLKPREGDLFIAAAPPAKGNETQGTDCLDEMARSDIRIINLPVSVLSLKGSAEDMKYLISMVGAPHIVPHSGLYKDLIEFTKAVKETAGSSKIKVHHLYNGDALYLDKTNASIKNSDVLLREQYINDSGLAEVGSVVLQERDQMSNDGVAIVAVGISRTTKLPVTTIDIQLRGVIFMDDDAMGQFEKIHQGLLQVFVEHAELQKAGKFDIKELRHNIKKRASKLIERAYQKKPVVLPAIVEIRYLTPLTVIFLLALTIPILVGIAVFAKPFEYYVRFFNLIFRHHSKKKAEPGESKAPTPAPFSPIPLSPEKPVIFPNVGQGVTSDSPLPHPSAFSENKFFSPEAIISEKESSQPSPPITSFPISDPIIPTEPLGAIFPEHQETTPSPNSIYLNYELPSVALLDEPVPSQATEFNEQRIAAKAALVIETLKLHGMNVKVNNQVVGPRVSKLEIELEEGRRVSEFTRLEDDLKLALAVRHIRIEAPVPGKSMVGIEIPNEKVGMISQRTLLSRISPNAPALT</sequence>
<gene>
    <name evidence="4" type="ORF">OVA965_LOCUS32</name>
    <name evidence="5" type="ORF">TMI583_LOCUS32</name>
</gene>
<dbReference type="Gene3D" id="3.60.15.10">
    <property type="entry name" value="Ribonuclease Z/Hydroxyacylglutathione hydrolase-like"/>
    <property type="match status" value="1"/>
</dbReference>
<dbReference type="Pfam" id="PF17854">
    <property type="entry name" value="FtsK_alpha"/>
    <property type="match status" value="1"/>
</dbReference>
<dbReference type="AlphaFoldDB" id="A0A8S2CQY3"/>
<dbReference type="InterPro" id="IPR041636">
    <property type="entry name" value="RNase_J_C"/>
</dbReference>
<organism evidence="4 6">
    <name type="scientific">Didymodactylos carnosus</name>
    <dbReference type="NCBI Taxonomy" id="1234261"/>
    <lineage>
        <taxon>Eukaryota</taxon>
        <taxon>Metazoa</taxon>
        <taxon>Spiralia</taxon>
        <taxon>Gnathifera</taxon>
        <taxon>Rotifera</taxon>
        <taxon>Eurotatoria</taxon>
        <taxon>Bdelloidea</taxon>
        <taxon>Philodinida</taxon>
        <taxon>Philodinidae</taxon>
        <taxon>Didymodactylos</taxon>
    </lineage>
</organism>
<dbReference type="InterPro" id="IPR036866">
    <property type="entry name" value="RibonucZ/Hydroxyglut_hydro"/>
</dbReference>
<keyword evidence="1" id="KW-1133">Transmembrane helix</keyword>
<feature type="domain" description="FtsK alpha" evidence="3">
    <location>
        <begin position="657"/>
        <end position="758"/>
    </location>
</feature>
<dbReference type="Proteomes" id="UP000677228">
    <property type="component" value="Unassembled WGS sequence"/>
</dbReference>
<protein>
    <recommendedName>
        <fullName evidence="7">Metallo-beta-lactamase domain-containing protein</fullName>
    </recommendedName>
</protein>
<keyword evidence="1" id="KW-0812">Transmembrane</keyword>
<feature type="transmembrane region" description="Helical" evidence="1">
    <location>
        <begin position="504"/>
        <end position="528"/>
    </location>
</feature>
<comment type="caution">
    <text evidence="4">The sequence shown here is derived from an EMBL/GenBank/DDBJ whole genome shotgun (WGS) entry which is preliminary data.</text>
</comment>
<proteinExistence type="predicted"/>
<dbReference type="EMBL" id="CAJOBA010000001">
    <property type="protein sequence ID" value="CAF3492058.1"/>
    <property type="molecule type" value="Genomic_DNA"/>
</dbReference>
<evidence type="ECO:0000313" key="6">
    <source>
        <dbReference type="Proteomes" id="UP000677228"/>
    </source>
</evidence>
<evidence type="ECO:0000313" key="5">
    <source>
        <dbReference type="EMBL" id="CAF3492058.1"/>
    </source>
</evidence>
<evidence type="ECO:0000259" key="2">
    <source>
        <dbReference type="Pfam" id="PF17770"/>
    </source>
</evidence>
<dbReference type="InterPro" id="IPR041027">
    <property type="entry name" value="FtsK_alpha"/>
</dbReference>
<reference evidence="4" key="1">
    <citation type="submission" date="2021-02" db="EMBL/GenBank/DDBJ databases">
        <authorList>
            <person name="Nowell W R."/>
        </authorList>
    </citation>
    <scope>NUCLEOTIDE SEQUENCE</scope>
</reference>
<evidence type="ECO:0000259" key="3">
    <source>
        <dbReference type="Pfam" id="PF17854"/>
    </source>
</evidence>
<feature type="domain" description="Ribonuclease J C-terminal" evidence="2">
    <location>
        <begin position="397"/>
        <end position="502"/>
    </location>
</feature>
<evidence type="ECO:0008006" key="7">
    <source>
        <dbReference type="Google" id="ProtNLM"/>
    </source>
</evidence>
<dbReference type="Proteomes" id="UP000682733">
    <property type="component" value="Unassembled WGS sequence"/>
</dbReference>
<evidence type="ECO:0000313" key="4">
    <source>
        <dbReference type="EMBL" id="CAF0720869.1"/>
    </source>
</evidence>
<evidence type="ECO:0000256" key="1">
    <source>
        <dbReference type="SAM" id="Phobius"/>
    </source>
</evidence>
<dbReference type="PANTHER" id="PTHR43694">
    <property type="entry name" value="RIBONUCLEASE J"/>
    <property type="match status" value="1"/>
</dbReference>
<name>A0A8S2CQY3_9BILA</name>
<dbReference type="Gene3D" id="3.30.980.40">
    <property type="match status" value="1"/>
</dbReference>
<dbReference type="SUPFAM" id="SSF56281">
    <property type="entry name" value="Metallo-hydrolase/oxidoreductase"/>
    <property type="match status" value="1"/>
</dbReference>
<dbReference type="PANTHER" id="PTHR43694:SF1">
    <property type="entry name" value="RIBONUCLEASE J"/>
    <property type="match status" value="1"/>
</dbReference>
<dbReference type="Pfam" id="PF17770">
    <property type="entry name" value="RNase_J_C"/>
    <property type="match status" value="1"/>
</dbReference>
<keyword evidence="1" id="KW-0472">Membrane</keyword>
<dbReference type="EMBL" id="CAJNOK010000001">
    <property type="protein sequence ID" value="CAF0720869.1"/>
    <property type="molecule type" value="Genomic_DNA"/>
</dbReference>
<dbReference type="Gene3D" id="3.10.20.580">
    <property type="match status" value="1"/>
</dbReference>